<evidence type="ECO:0000313" key="5">
    <source>
        <dbReference type="EMBL" id="AKV77997.1"/>
    </source>
</evidence>
<dbReference type="GeneID" id="91754798"/>
<dbReference type="Pfam" id="PF07849">
    <property type="entry name" value="DUF1641"/>
    <property type="match status" value="1"/>
</dbReference>
<dbReference type="EMBL" id="CP008822">
    <property type="protein sequence ID" value="AIM26515.1"/>
    <property type="molecule type" value="Genomic_DNA"/>
</dbReference>
<evidence type="ECO:0000313" key="11">
    <source>
        <dbReference type="Proteomes" id="UP000062398"/>
    </source>
</evidence>
<dbReference type="EMBL" id="CP012174">
    <property type="protein sequence ID" value="AKV77997.1"/>
    <property type="molecule type" value="Genomic_DNA"/>
</dbReference>
<evidence type="ECO:0000313" key="12">
    <source>
        <dbReference type="Proteomes" id="UP000062475"/>
    </source>
</evidence>
<dbReference type="Proteomes" id="UP000062398">
    <property type="component" value="Chromosome"/>
</dbReference>
<reference evidence="2 8" key="1">
    <citation type="journal article" date="2014" name="J. Bacteriol.">
        <title>Role of an Archaeal PitA Transporter in the Copper and Arsenic Resistance of Metallosphaera sedula, an Extreme Thermoacidophile.</title>
        <authorList>
            <person name="McCarthy S."/>
            <person name="Ai C."/>
            <person name="Wheaton G."/>
            <person name="Tevatia R."/>
            <person name="Eckrich V."/>
            <person name="Kelly R."/>
            <person name="Blum P."/>
        </authorList>
    </citation>
    <scope>NUCLEOTIDE SEQUENCE [LARGE SCALE GENOMIC DNA]</scope>
    <source>
        <strain evidence="2 8">CuR1</strain>
    </source>
</reference>
<dbReference type="Proteomes" id="UP000068832">
    <property type="component" value="Chromosome"/>
</dbReference>
<evidence type="ECO:0000313" key="2">
    <source>
        <dbReference type="EMBL" id="AIM26515.1"/>
    </source>
</evidence>
<dbReference type="Proteomes" id="UP000056255">
    <property type="component" value="Chromosome"/>
</dbReference>
<keyword evidence="1" id="KW-0175">Coiled coil</keyword>
<dbReference type="InterPro" id="IPR012440">
    <property type="entry name" value="DUF1641"/>
</dbReference>
<gene>
    <name evidence="2" type="ORF">HA72_0351</name>
    <name evidence="3" type="ORF">MsedA_0364</name>
    <name evidence="4" type="ORF">MsedB_0364</name>
    <name evidence="5" type="ORF">MsedC_0363</name>
    <name evidence="6" type="ORF">MsedD_0364</name>
    <name evidence="7" type="ORF">MsedE_0364</name>
</gene>
<evidence type="ECO:0000256" key="1">
    <source>
        <dbReference type="SAM" id="Coils"/>
    </source>
</evidence>
<dbReference type="EMBL" id="CP012173">
    <property type="protein sequence ID" value="AKV75750.1"/>
    <property type="molecule type" value="Genomic_DNA"/>
</dbReference>
<evidence type="ECO:0008006" key="14">
    <source>
        <dbReference type="Google" id="ProtNLM"/>
    </source>
</evidence>
<evidence type="ECO:0000313" key="8">
    <source>
        <dbReference type="Proteomes" id="UP000029084"/>
    </source>
</evidence>
<dbReference type="Proteomes" id="UP000062475">
    <property type="component" value="Chromosome"/>
</dbReference>
<dbReference type="OrthoDB" id="56850at2157"/>
<accession>A0A088E590</accession>
<sequence length="300" mass="32830">MATEVNLDKVLTKLDEKKMEELANFLDHVSTLNEVLTKIGQLKDSGALDVLINFSYGAKSLRDALNDDAIQSIADMLSNLMIIAGEMKNKQNDIAQILENADALKDALMRLKALRDSGTLDVIVNMSYALKSLREALNDDAIMNLGSTLSNLMEVLSSMNPKTSDGLKQIIDKAPALNEVLNRVMDLKNSGTLDVLINMSYALKSLRDALNDDAITNLGTTLSLIFEFLPKGLEFLNKATSPPLSSLIEVWSSEEARKVLANPENVTLGKLIAMMKDPDIQRGLGVMMGMLKIVGKNFKA</sequence>
<organism evidence="2 8">
    <name type="scientific">Metallosphaera sedula</name>
    <dbReference type="NCBI Taxonomy" id="43687"/>
    <lineage>
        <taxon>Archaea</taxon>
        <taxon>Thermoproteota</taxon>
        <taxon>Thermoprotei</taxon>
        <taxon>Sulfolobales</taxon>
        <taxon>Sulfolobaceae</taxon>
        <taxon>Metallosphaera</taxon>
    </lineage>
</organism>
<dbReference type="PANTHER" id="PTHR38433">
    <property type="match status" value="1"/>
</dbReference>
<evidence type="ECO:0000313" key="9">
    <source>
        <dbReference type="Proteomes" id="UP000056255"/>
    </source>
</evidence>
<reference evidence="10 11" key="2">
    <citation type="journal article" date="2015" name="Genome Announc.">
        <title>Complete Genome Sequences of Evolved Arsenate-Resistant Metallosphaera sedula Strains.</title>
        <authorList>
            <person name="Ai C."/>
            <person name="McCarthy S."/>
            <person name="Schackwitz W."/>
            <person name="Martin J."/>
            <person name="Lipzen A."/>
            <person name="Blum P."/>
        </authorList>
    </citation>
    <scope>NUCLEOTIDE SEQUENCE [LARGE SCALE GENOMIC DNA]</scope>
    <source>
        <strain evidence="5 11">ARS120-1</strain>
        <strain evidence="6 10">ARS120-2</strain>
        <strain evidence="3 13">ARS50-1</strain>
        <strain evidence="4 12">ARS50-2</strain>
    </source>
</reference>
<feature type="coiled-coil region" evidence="1">
    <location>
        <begin position="87"/>
        <end position="114"/>
    </location>
</feature>
<reference evidence="7 9" key="3">
    <citation type="submission" date="2015-07" db="EMBL/GenBank/DDBJ databases">
        <title>Physiological, transcriptional responses and genome re-sequencing of acid resistant extremely thermoacidophilic Metallosphaera sedula SARC-M1.</title>
        <authorList>
            <person name="Ai C."/>
            <person name="McCarthy S."/>
            <person name="Eckrich V."/>
            <person name="Rudrappa D."/>
            <person name="Qiu G."/>
            <person name="Blum P."/>
        </authorList>
    </citation>
    <scope>NUCLEOTIDE SEQUENCE [LARGE SCALE GENOMIC DNA]</scope>
    <source>
        <strain evidence="7 9">SARC-M1</strain>
    </source>
</reference>
<dbReference type="PATRIC" id="fig|43687.5.peg.362"/>
<name>A0A088E590_9CREN</name>
<dbReference type="AlphaFoldDB" id="A0A088E590"/>
<evidence type="ECO:0000313" key="6">
    <source>
        <dbReference type="EMBL" id="AKV80242.1"/>
    </source>
</evidence>
<dbReference type="EMBL" id="CP012172">
    <property type="protein sequence ID" value="AKV73508.1"/>
    <property type="molecule type" value="Genomic_DNA"/>
</dbReference>
<evidence type="ECO:0000313" key="4">
    <source>
        <dbReference type="EMBL" id="AKV75750.1"/>
    </source>
</evidence>
<dbReference type="OMA" id="NTMAIMD"/>
<dbReference type="EMBL" id="CP012176">
    <property type="protein sequence ID" value="AKV82488.1"/>
    <property type="molecule type" value="Genomic_DNA"/>
</dbReference>
<evidence type="ECO:0000313" key="3">
    <source>
        <dbReference type="EMBL" id="AKV73508.1"/>
    </source>
</evidence>
<dbReference type="EMBL" id="CP012175">
    <property type="protein sequence ID" value="AKV80242.1"/>
    <property type="molecule type" value="Genomic_DNA"/>
</dbReference>
<proteinExistence type="predicted"/>
<evidence type="ECO:0000313" key="13">
    <source>
        <dbReference type="Proteomes" id="UP000068832"/>
    </source>
</evidence>
<dbReference type="PANTHER" id="PTHR38433:SF1">
    <property type="entry name" value="DUF1641 DOMAIN-CONTAINING PROTEIN"/>
    <property type="match status" value="1"/>
</dbReference>
<evidence type="ECO:0000313" key="10">
    <source>
        <dbReference type="Proteomes" id="UP000061362"/>
    </source>
</evidence>
<protein>
    <recommendedName>
        <fullName evidence="14">DUF1641 domain-containing protein</fullName>
    </recommendedName>
</protein>
<dbReference type="RefSeq" id="WP_011921496.1">
    <property type="nucleotide sequence ID" value="NZ_CP008822.1"/>
</dbReference>
<dbReference type="Proteomes" id="UP000029084">
    <property type="component" value="Chromosome"/>
</dbReference>
<dbReference type="Proteomes" id="UP000061362">
    <property type="component" value="Chromosome"/>
</dbReference>
<evidence type="ECO:0000313" key="7">
    <source>
        <dbReference type="EMBL" id="AKV82488.1"/>
    </source>
</evidence>